<dbReference type="SUPFAM" id="SSF52058">
    <property type="entry name" value="L domain-like"/>
    <property type="match status" value="1"/>
</dbReference>
<dbReference type="Pfam" id="PF09346">
    <property type="entry name" value="SMI1_KNR4"/>
    <property type="match status" value="1"/>
</dbReference>
<evidence type="ECO:0000259" key="1">
    <source>
        <dbReference type="SMART" id="SM00860"/>
    </source>
</evidence>
<evidence type="ECO:0000313" key="2">
    <source>
        <dbReference type="EMBL" id="MBB3112707.1"/>
    </source>
</evidence>
<dbReference type="PANTHER" id="PTHR47432">
    <property type="entry name" value="CELL WALL ASSEMBLY REGULATOR SMI1"/>
    <property type="match status" value="1"/>
</dbReference>
<proteinExistence type="predicted"/>
<dbReference type="InterPro" id="IPR037883">
    <property type="entry name" value="Knr4/Smi1-like_sf"/>
</dbReference>
<comment type="caution">
    <text evidence="2">The sequence shown here is derived from an EMBL/GenBank/DDBJ whole genome shotgun (WGS) entry which is preliminary data.</text>
</comment>
<reference evidence="2 3" key="1">
    <citation type="submission" date="2020-08" db="EMBL/GenBank/DDBJ databases">
        <title>Genomic Encyclopedia of Type Strains, Phase III (KMG-III): the genomes of soil and plant-associated and newly described type strains.</title>
        <authorList>
            <person name="Whitman W."/>
        </authorList>
    </citation>
    <scope>NUCLEOTIDE SEQUENCE [LARGE SCALE GENOMIC DNA]</scope>
    <source>
        <strain evidence="2 3">CECT 5862</strain>
    </source>
</reference>
<dbReference type="PANTHER" id="PTHR47432:SF1">
    <property type="entry name" value="CELL WALL ASSEMBLY REGULATOR SMI1"/>
    <property type="match status" value="1"/>
</dbReference>
<name>A0A7W5FPZ9_9BACL</name>
<dbReference type="RefSeq" id="WP_183602825.1">
    <property type="nucleotide sequence ID" value="NZ_JACHXK010000014.1"/>
</dbReference>
<evidence type="ECO:0000313" key="3">
    <source>
        <dbReference type="Proteomes" id="UP000570361"/>
    </source>
</evidence>
<organism evidence="2 3">
    <name type="scientific">Paenibacillus phyllosphaerae</name>
    <dbReference type="NCBI Taxonomy" id="274593"/>
    <lineage>
        <taxon>Bacteria</taxon>
        <taxon>Bacillati</taxon>
        <taxon>Bacillota</taxon>
        <taxon>Bacilli</taxon>
        <taxon>Bacillales</taxon>
        <taxon>Paenibacillaceae</taxon>
        <taxon>Paenibacillus</taxon>
    </lineage>
</organism>
<gene>
    <name evidence="2" type="ORF">FHS18_004809</name>
</gene>
<dbReference type="AlphaFoldDB" id="A0A7W5FPZ9"/>
<dbReference type="SUPFAM" id="SSF160631">
    <property type="entry name" value="SMI1/KNR4-like"/>
    <property type="match status" value="1"/>
</dbReference>
<dbReference type="InterPro" id="IPR051873">
    <property type="entry name" value="KNR4/SMI1_regulator"/>
</dbReference>
<dbReference type="EMBL" id="JACHXK010000014">
    <property type="protein sequence ID" value="MBB3112707.1"/>
    <property type="molecule type" value="Genomic_DNA"/>
</dbReference>
<feature type="domain" description="Knr4/Smi1-like" evidence="1">
    <location>
        <begin position="25"/>
        <end position="162"/>
    </location>
</feature>
<dbReference type="GO" id="GO:0043332">
    <property type="term" value="C:mating projection tip"/>
    <property type="evidence" value="ECO:0007669"/>
    <property type="project" value="TreeGrafter"/>
</dbReference>
<protein>
    <submittedName>
        <fullName evidence="2">Cell wall assembly regulator SMI1</fullName>
    </submittedName>
</protein>
<dbReference type="InterPro" id="IPR032675">
    <property type="entry name" value="LRR_dom_sf"/>
</dbReference>
<dbReference type="InterPro" id="IPR018958">
    <property type="entry name" value="Knr4/Smi1-like_dom"/>
</dbReference>
<sequence>MVQNLVLELQQQLKSAVPNLKWNGPADESLLREFEAYLGFPLPSDLRTLYSLHNGQPEHGPGLFFGMNFIPLYPYWRYLRDEDKVYLDDYPSFSVPFGAIKEHNSNPRWLPIAHDHGGNYLGVDLDPGERGKLGQIINFGRDEETKYVIAESMTDFLLFILHTLQKKQYTVEEEEGHTLWGYGSQADAHFLDVIRKLPLPYPNPQQVEHGLTDIELWHKTLSPAWQHCIADAGPSIEQNFLLARSLRLSRDDLTDMEPLRYCKDLRELSVHVGQIEDLGPLQQLPYLKAVNMGSVRSLESLRHAAELQTLRLHSEQVIDLTPLAGLMKLKKLDITSAAIEDLSPLRTLTGLRTLNISGDKGATDLTAIGQLSGVTKLTIEQANLDTLDFLLGCPSLKNLILIQTTVKDASALGALPALQDLELRSSPVGSLASLSASQSLRIFSGSYEQFDLLKDVFDRPINFSMIIGEMTDEQSAAWRSYVNAASSTYEARDARLPRKISLIDRVKLFIRGLGKSR</sequence>
<dbReference type="Proteomes" id="UP000570361">
    <property type="component" value="Unassembled WGS sequence"/>
</dbReference>
<keyword evidence="3" id="KW-1185">Reference proteome</keyword>
<dbReference type="Gene3D" id="3.40.1580.10">
    <property type="entry name" value="SMI1/KNR4-like"/>
    <property type="match status" value="1"/>
</dbReference>
<dbReference type="SMART" id="SM00860">
    <property type="entry name" value="SMI1_KNR4"/>
    <property type="match status" value="1"/>
</dbReference>
<accession>A0A7W5FPZ9</accession>
<dbReference type="Gene3D" id="3.80.10.10">
    <property type="entry name" value="Ribonuclease Inhibitor"/>
    <property type="match status" value="1"/>
</dbReference>